<keyword evidence="7" id="KW-1185">Reference proteome</keyword>
<keyword evidence="2" id="KW-0524">Neurogenesis</keyword>
<dbReference type="GO" id="GO:0040008">
    <property type="term" value="P:regulation of growth"/>
    <property type="evidence" value="ECO:0007669"/>
    <property type="project" value="UniProtKB-ARBA"/>
</dbReference>
<feature type="region of interest" description="Disordered" evidence="5">
    <location>
        <begin position="1"/>
        <end position="22"/>
    </location>
</feature>
<evidence type="ECO:0000313" key="8">
    <source>
        <dbReference type="WBParaSite" id="Hba_02090"/>
    </source>
</evidence>
<evidence type="ECO:0000256" key="4">
    <source>
        <dbReference type="ARBA" id="ARBA00023242"/>
    </source>
</evidence>
<proteinExistence type="predicted"/>
<organism evidence="7 8">
    <name type="scientific">Heterorhabditis bacteriophora</name>
    <name type="common">Entomopathogenic nematode worm</name>
    <dbReference type="NCBI Taxonomy" id="37862"/>
    <lineage>
        <taxon>Eukaryota</taxon>
        <taxon>Metazoa</taxon>
        <taxon>Ecdysozoa</taxon>
        <taxon>Nematoda</taxon>
        <taxon>Chromadorea</taxon>
        <taxon>Rhabditida</taxon>
        <taxon>Rhabditina</taxon>
        <taxon>Rhabditomorpha</taxon>
        <taxon>Strongyloidea</taxon>
        <taxon>Heterorhabditidae</taxon>
        <taxon>Heterorhabditis</taxon>
    </lineage>
</organism>
<dbReference type="GO" id="GO:0000977">
    <property type="term" value="F:RNA polymerase II transcription regulatory region sequence-specific DNA binding"/>
    <property type="evidence" value="ECO:0007669"/>
    <property type="project" value="TreeGrafter"/>
</dbReference>
<dbReference type="PROSITE" id="PS50888">
    <property type="entry name" value="BHLH"/>
    <property type="match status" value="1"/>
</dbReference>
<evidence type="ECO:0000256" key="3">
    <source>
        <dbReference type="ARBA" id="ARBA00023125"/>
    </source>
</evidence>
<feature type="compositionally biased region" description="Polar residues" evidence="5">
    <location>
        <begin position="1"/>
        <end position="13"/>
    </location>
</feature>
<dbReference type="GO" id="GO:0007399">
    <property type="term" value="P:nervous system development"/>
    <property type="evidence" value="ECO:0007669"/>
    <property type="project" value="UniProtKB-KW"/>
</dbReference>
<evidence type="ECO:0000259" key="6">
    <source>
        <dbReference type="PROSITE" id="PS50888"/>
    </source>
</evidence>
<dbReference type="InterPro" id="IPR011598">
    <property type="entry name" value="bHLH_dom"/>
</dbReference>
<keyword evidence="4" id="KW-0539">Nucleus</keyword>
<dbReference type="Gene3D" id="4.10.280.10">
    <property type="entry name" value="Helix-loop-helix DNA-binding domain"/>
    <property type="match status" value="1"/>
</dbReference>
<dbReference type="AlphaFoldDB" id="A0A1I7WBP2"/>
<dbReference type="GO" id="GO:0046983">
    <property type="term" value="F:protein dimerization activity"/>
    <property type="evidence" value="ECO:0007669"/>
    <property type="project" value="InterPro"/>
</dbReference>
<keyword evidence="3" id="KW-0238">DNA-binding</keyword>
<dbReference type="Pfam" id="PF00010">
    <property type="entry name" value="HLH"/>
    <property type="match status" value="1"/>
</dbReference>
<feature type="domain" description="BHLH" evidence="6">
    <location>
        <begin position="10"/>
        <end position="62"/>
    </location>
</feature>
<dbReference type="PANTHER" id="PTHR23349:SF110">
    <property type="entry name" value="BHLH DOMAIN-CONTAINING PROTEIN"/>
    <property type="match status" value="1"/>
</dbReference>
<sequence>MSTQIKPGKNNQLRRNERERKRVHQVNHGFDLLRTRVPKASANKKLSKAETLREAVRYIQYLQSLLHTDGGYIQNGYSTPTCLTNSQFYPSDTEFDVYFPSQSLASQHISPPLSHSYDSSQQVFGNYGQAIVVCNRLTVIDLGYRPVTNASHNTCPLPRV</sequence>
<name>A0A1I7WBP2_HETBA</name>
<dbReference type="InterPro" id="IPR036638">
    <property type="entry name" value="HLH_DNA-bd_sf"/>
</dbReference>
<evidence type="ECO:0000256" key="2">
    <source>
        <dbReference type="ARBA" id="ARBA00022902"/>
    </source>
</evidence>
<dbReference type="GO" id="GO:0005634">
    <property type="term" value="C:nucleus"/>
    <property type="evidence" value="ECO:0007669"/>
    <property type="project" value="UniProtKB-SubCell"/>
</dbReference>
<dbReference type="SMART" id="SM00353">
    <property type="entry name" value="HLH"/>
    <property type="match status" value="1"/>
</dbReference>
<dbReference type="InterPro" id="IPR050283">
    <property type="entry name" value="E-box_TF_Regulators"/>
</dbReference>
<protein>
    <submittedName>
        <fullName evidence="8">BHLH domain-containing protein</fullName>
    </submittedName>
</protein>
<accession>A0A1I7WBP2</accession>
<dbReference type="WBParaSite" id="Hba_02090">
    <property type="protein sequence ID" value="Hba_02090"/>
    <property type="gene ID" value="Hba_02090"/>
</dbReference>
<dbReference type="CDD" id="cd11418">
    <property type="entry name" value="bHLH_TS_ASCL"/>
    <property type="match status" value="1"/>
</dbReference>
<evidence type="ECO:0000256" key="1">
    <source>
        <dbReference type="ARBA" id="ARBA00004123"/>
    </source>
</evidence>
<evidence type="ECO:0000256" key="5">
    <source>
        <dbReference type="SAM" id="MobiDB-lite"/>
    </source>
</evidence>
<dbReference type="Proteomes" id="UP000095283">
    <property type="component" value="Unplaced"/>
</dbReference>
<dbReference type="SUPFAM" id="SSF47459">
    <property type="entry name" value="HLH, helix-loop-helix DNA-binding domain"/>
    <property type="match status" value="1"/>
</dbReference>
<comment type="subcellular location">
    <subcellularLocation>
        <location evidence="1">Nucleus</location>
    </subcellularLocation>
</comment>
<dbReference type="GO" id="GO:0000981">
    <property type="term" value="F:DNA-binding transcription factor activity, RNA polymerase II-specific"/>
    <property type="evidence" value="ECO:0007669"/>
    <property type="project" value="TreeGrafter"/>
</dbReference>
<evidence type="ECO:0000313" key="7">
    <source>
        <dbReference type="Proteomes" id="UP000095283"/>
    </source>
</evidence>
<reference evidence="8" key="1">
    <citation type="submission" date="2016-11" db="UniProtKB">
        <authorList>
            <consortium name="WormBaseParasite"/>
        </authorList>
    </citation>
    <scope>IDENTIFICATION</scope>
</reference>
<dbReference type="FunFam" id="4.10.280.10:FF:000029">
    <property type="entry name" value="Achaete-scute family bHLH transcription factor 1"/>
    <property type="match status" value="1"/>
</dbReference>
<dbReference type="PANTHER" id="PTHR23349">
    <property type="entry name" value="BASIC HELIX-LOOP-HELIX TRANSCRIPTION FACTOR, TWIST"/>
    <property type="match status" value="1"/>
</dbReference>